<dbReference type="RefSeq" id="WP_041975766.1">
    <property type="nucleotide sequence ID" value="NZ_CBXV010000005.1"/>
</dbReference>
<gene>
    <name evidence="1" type="ORF">PYK22_01455</name>
</gene>
<dbReference type="Proteomes" id="UP000031518">
    <property type="component" value="Unassembled WGS sequence"/>
</dbReference>
<sequence>MSSIAEIYTEAVYENLKPLYGNWEPGRPVKLGDFGLLRGRIFIYLGNIEERGISFQTRTDPAKDQKYFSSAGDTQINFYAKGSVASGGIANEKARVEIRFSSRKAVFFNAAGCSYTMIADKVALGRRVMDLFRRGEWQREWAIVTDLVEAESTTLAVSGADQAAIAFEATSDVPYIDLADAAIGLEVKMASNIGYQVVAEKGLVPLFGLCKIQNAFLWWGDEFNPLSRRMTDLNVRRALEDSPLVRTEESDEALFFAQLQ</sequence>
<accession>A0A0B6WYT1</accession>
<reference evidence="1 2" key="1">
    <citation type="submission" date="2013-12" db="EMBL/GenBank/DDBJ databases">
        <authorList>
            <person name="Stott M."/>
        </authorList>
    </citation>
    <scope>NUCLEOTIDE SEQUENCE [LARGE SCALE GENOMIC DNA]</scope>
    <source>
        <strain evidence="1 2">K22</strain>
    </source>
</reference>
<protein>
    <submittedName>
        <fullName evidence="1">Uncharacterized protein</fullName>
    </submittedName>
</protein>
<name>A0A0B6WYT1_9BACT</name>
<evidence type="ECO:0000313" key="1">
    <source>
        <dbReference type="EMBL" id="CDM65454.1"/>
    </source>
</evidence>
<dbReference type="AlphaFoldDB" id="A0A0B6WYT1"/>
<keyword evidence="2" id="KW-1185">Reference proteome</keyword>
<organism evidence="1 2">
    <name type="scientific">Pyrinomonas methylaliphatogenes</name>
    <dbReference type="NCBI Taxonomy" id="454194"/>
    <lineage>
        <taxon>Bacteria</taxon>
        <taxon>Pseudomonadati</taxon>
        <taxon>Acidobacteriota</taxon>
        <taxon>Blastocatellia</taxon>
        <taxon>Blastocatellales</taxon>
        <taxon>Pyrinomonadaceae</taxon>
        <taxon>Pyrinomonas</taxon>
    </lineage>
</organism>
<dbReference type="EMBL" id="CBXV010000005">
    <property type="protein sequence ID" value="CDM65454.1"/>
    <property type="molecule type" value="Genomic_DNA"/>
</dbReference>
<dbReference type="OrthoDB" id="677487at2"/>
<proteinExistence type="predicted"/>
<reference evidence="1 2" key="2">
    <citation type="submission" date="2015-01" db="EMBL/GenBank/DDBJ databases">
        <title>Complete genome sequence of Pyrinomonas methylaliphatogenes type strain K22T.</title>
        <authorList>
            <person name="Lee K.C.Y."/>
            <person name="Power J.F."/>
            <person name="Dunfield P.F."/>
            <person name="Morgan X.C."/>
            <person name="Huttenhower C."/>
            <person name="Stott M.B."/>
        </authorList>
    </citation>
    <scope>NUCLEOTIDE SEQUENCE [LARGE SCALE GENOMIC DNA]</scope>
    <source>
        <strain evidence="1 2">K22</strain>
    </source>
</reference>
<evidence type="ECO:0000313" key="2">
    <source>
        <dbReference type="Proteomes" id="UP000031518"/>
    </source>
</evidence>